<name>A0ABT0L844_9GAMM</name>
<dbReference type="Proteomes" id="UP001203423">
    <property type="component" value="Unassembled WGS sequence"/>
</dbReference>
<protein>
    <recommendedName>
        <fullName evidence="3">Membrane anchored protein in chemotaxis locus</fullName>
    </recommendedName>
</protein>
<accession>A0ABT0L844</accession>
<dbReference type="EMBL" id="JAKIKS010000013">
    <property type="protein sequence ID" value="MCL1123863.1"/>
    <property type="molecule type" value="Genomic_DNA"/>
</dbReference>
<dbReference type="RefSeq" id="WP_248939147.1">
    <property type="nucleotide sequence ID" value="NZ_JAKIKS010000013.1"/>
</dbReference>
<evidence type="ECO:0000313" key="1">
    <source>
        <dbReference type="EMBL" id="MCL1123863.1"/>
    </source>
</evidence>
<evidence type="ECO:0000313" key="2">
    <source>
        <dbReference type="Proteomes" id="UP001203423"/>
    </source>
</evidence>
<comment type="caution">
    <text evidence="1">The sequence shown here is derived from an EMBL/GenBank/DDBJ whole genome shotgun (WGS) entry which is preliminary data.</text>
</comment>
<evidence type="ECO:0008006" key="3">
    <source>
        <dbReference type="Google" id="ProtNLM"/>
    </source>
</evidence>
<gene>
    <name evidence="1" type="ORF">L2764_05050</name>
</gene>
<proteinExistence type="predicted"/>
<sequence>MSSVGYLLSFLLLVTSVTFGGLYFDTWQKNNRLNKQVHDLQQSQILLSVPKEQASVIAHWMNAHPEYVEAMVSQAQVEQALQLEDSTSITSVPIASKESMIEKLGINVTVMNKAVMNKSAMTHHTIKPAIQSSRVIAESEEGVKIIALPHGGIRITTR</sequence>
<organism evidence="1 2">
    <name type="scientific">Shewanella surugensis</name>
    <dbReference type="NCBI Taxonomy" id="212020"/>
    <lineage>
        <taxon>Bacteria</taxon>
        <taxon>Pseudomonadati</taxon>
        <taxon>Pseudomonadota</taxon>
        <taxon>Gammaproteobacteria</taxon>
        <taxon>Alteromonadales</taxon>
        <taxon>Shewanellaceae</taxon>
        <taxon>Shewanella</taxon>
    </lineage>
</organism>
<keyword evidence="2" id="KW-1185">Reference proteome</keyword>
<reference evidence="1 2" key="1">
    <citation type="submission" date="2022-01" db="EMBL/GenBank/DDBJ databases">
        <title>Whole genome-based taxonomy of the Shewanellaceae.</title>
        <authorList>
            <person name="Martin-Rodriguez A.J."/>
        </authorList>
    </citation>
    <scope>NUCLEOTIDE SEQUENCE [LARGE SCALE GENOMIC DNA]</scope>
    <source>
        <strain evidence="1 2">DSM 17177</strain>
    </source>
</reference>